<dbReference type="Pfam" id="PF15919">
    <property type="entry name" value="HicB_lk_antitox"/>
    <property type="match status" value="1"/>
</dbReference>
<proteinExistence type="predicted"/>
<dbReference type="InterPro" id="IPR031807">
    <property type="entry name" value="HicB-like"/>
</dbReference>
<evidence type="ECO:0000259" key="1">
    <source>
        <dbReference type="PROSITE" id="PS50943"/>
    </source>
</evidence>
<dbReference type="PANTHER" id="PTHR34504">
    <property type="entry name" value="ANTITOXIN HICB"/>
    <property type="match status" value="1"/>
</dbReference>
<dbReference type="PROSITE" id="PS50943">
    <property type="entry name" value="HTH_CROC1"/>
    <property type="match status" value="1"/>
</dbReference>
<dbReference type="Proteomes" id="UP000033867">
    <property type="component" value="Unassembled WGS sequence"/>
</dbReference>
<evidence type="ECO:0000313" key="2">
    <source>
        <dbReference type="EMBL" id="KKS72728.1"/>
    </source>
</evidence>
<dbReference type="SUPFAM" id="SSF47413">
    <property type="entry name" value="lambda repressor-like DNA-binding domains"/>
    <property type="match status" value="1"/>
</dbReference>
<dbReference type="Gene3D" id="1.10.260.40">
    <property type="entry name" value="lambda repressor-like DNA-binding domains"/>
    <property type="match status" value="1"/>
</dbReference>
<name>A0A0G1EDY6_9BACT</name>
<comment type="caution">
    <text evidence="2">The sequence shown here is derived from an EMBL/GenBank/DDBJ whole genome shotgun (WGS) entry which is preliminary data.</text>
</comment>
<accession>A0A0G1EDY6</accession>
<reference evidence="2 3" key="1">
    <citation type="journal article" date="2015" name="Nature">
        <title>rRNA introns, odd ribosomes, and small enigmatic genomes across a large radiation of phyla.</title>
        <authorList>
            <person name="Brown C.T."/>
            <person name="Hug L.A."/>
            <person name="Thomas B.C."/>
            <person name="Sharon I."/>
            <person name="Castelle C.J."/>
            <person name="Singh A."/>
            <person name="Wilkins M.J."/>
            <person name="Williams K.H."/>
            <person name="Banfield J.F."/>
        </authorList>
    </citation>
    <scope>NUCLEOTIDE SEQUENCE [LARGE SCALE GENOMIC DNA]</scope>
</reference>
<protein>
    <recommendedName>
        <fullName evidence="1">HTH cro/C1-type domain-containing protein</fullName>
    </recommendedName>
</protein>
<dbReference type="EMBL" id="LCEK01000005">
    <property type="protein sequence ID" value="KKS72728.1"/>
    <property type="molecule type" value="Genomic_DNA"/>
</dbReference>
<dbReference type="GO" id="GO:0003677">
    <property type="term" value="F:DNA binding"/>
    <property type="evidence" value="ECO:0007669"/>
    <property type="project" value="InterPro"/>
</dbReference>
<dbReference type="InterPro" id="IPR001387">
    <property type="entry name" value="Cro/C1-type_HTH"/>
</dbReference>
<dbReference type="Pfam" id="PF01381">
    <property type="entry name" value="HTH_3"/>
    <property type="match status" value="1"/>
</dbReference>
<dbReference type="CDD" id="cd00093">
    <property type="entry name" value="HTH_XRE"/>
    <property type="match status" value="1"/>
</dbReference>
<sequence>MQYCASIKKDDDGYMVTFPDIPNAFTHGDTLEDAKKYAAEALNGVLASDFERGFTIPKPKQYTGKYMYRIGVYPHIALSFALRALRKKQTQKDVAKHLGISYQAYQRLENPRTCNPTVKTLERIAEVLGKDMKITFS</sequence>
<evidence type="ECO:0000313" key="3">
    <source>
        <dbReference type="Proteomes" id="UP000033867"/>
    </source>
</evidence>
<dbReference type="InterPro" id="IPR035069">
    <property type="entry name" value="TTHA1013/TTHA0281-like"/>
</dbReference>
<gene>
    <name evidence="2" type="ORF">UV42_C0005G0045</name>
</gene>
<dbReference type="InterPro" id="IPR010982">
    <property type="entry name" value="Lambda_DNA-bd_dom_sf"/>
</dbReference>
<organism evidence="2 3">
    <name type="scientific">Candidatus Magasanikbacteria bacterium GW2011_GWE2_42_7</name>
    <dbReference type="NCBI Taxonomy" id="1619052"/>
    <lineage>
        <taxon>Bacteria</taxon>
        <taxon>Candidatus Magasanikiibacteriota</taxon>
    </lineage>
</organism>
<dbReference type="AlphaFoldDB" id="A0A0G1EDY6"/>
<dbReference type="SMART" id="SM00530">
    <property type="entry name" value="HTH_XRE"/>
    <property type="match status" value="1"/>
</dbReference>
<dbReference type="InterPro" id="IPR051404">
    <property type="entry name" value="TA_system_antitoxin"/>
</dbReference>
<dbReference type="SUPFAM" id="SSF143100">
    <property type="entry name" value="TTHA1013/TTHA0281-like"/>
    <property type="match status" value="1"/>
</dbReference>
<dbReference type="PANTHER" id="PTHR34504:SF4">
    <property type="entry name" value="ANTITOXIN HICB"/>
    <property type="match status" value="1"/>
</dbReference>
<dbReference type="Gene3D" id="3.30.160.250">
    <property type="match status" value="1"/>
</dbReference>
<feature type="domain" description="HTH cro/C1-type" evidence="1">
    <location>
        <begin position="82"/>
        <end position="136"/>
    </location>
</feature>